<keyword evidence="2" id="KW-0813">Transport</keyword>
<dbReference type="Pfam" id="PF13379">
    <property type="entry name" value="NMT1_2"/>
    <property type="match status" value="1"/>
</dbReference>
<name>A0A2D3W906_9BACT</name>
<dbReference type="GO" id="GO:0012505">
    <property type="term" value="C:endomembrane system"/>
    <property type="evidence" value="ECO:0007669"/>
    <property type="project" value="UniProtKB-SubCell"/>
</dbReference>
<evidence type="ECO:0000256" key="5">
    <source>
        <dbReference type="ARBA" id="ARBA00023136"/>
    </source>
</evidence>
<evidence type="ECO:0000313" key="8">
    <source>
        <dbReference type="Proteomes" id="UP000228859"/>
    </source>
</evidence>
<comment type="caution">
    <text evidence="7">The sequence shown here is derived from an EMBL/GenBank/DDBJ whole genome shotgun (WGS) entry which is preliminary data.</text>
</comment>
<proteinExistence type="predicted"/>
<keyword evidence="4" id="KW-0997">Cell inner membrane</keyword>
<evidence type="ECO:0000256" key="3">
    <source>
        <dbReference type="ARBA" id="ARBA00022475"/>
    </source>
</evidence>
<dbReference type="InterPro" id="IPR044527">
    <property type="entry name" value="NrtA/CpmA_ABC-bd_dom"/>
</dbReference>
<dbReference type="EMBL" id="DLUI01000132">
    <property type="protein sequence ID" value="DAB37812.1"/>
    <property type="molecule type" value="Genomic_DNA"/>
</dbReference>
<comment type="subcellular location">
    <subcellularLocation>
        <location evidence="1">Endomembrane system</location>
    </subcellularLocation>
</comment>
<keyword evidence="6" id="KW-0732">Signal</keyword>
<dbReference type="Gene3D" id="3.40.190.10">
    <property type="entry name" value="Periplasmic binding protein-like II"/>
    <property type="match status" value="2"/>
</dbReference>
<evidence type="ECO:0000256" key="6">
    <source>
        <dbReference type="SAM" id="SignalP"/>
    </source>
</evidence>
<dbReference type="PANTHER" id="PTHR30024">
    <property type="entry name" value="ALIPHATIC SULFONATES-BINDING PROTEIN-RELATED"/>
    <property type="match status" value="1"/>
</dbReference>
<gene>
    <name evidence="7" type="ORF">CFH83_09245</name>
</gene>
<organism evidence="7 8">
    <name type="scientific">Sulfuricurvum kujiense</name>
    <dbReference type="NCBI Taxonomy" id="148813"/>
    <lineage>
        <taxon>Bacteria</taxon>
        <taxon>Pseudomonadati</taxon>
        <taxon>Campylobacterota</taxon>
        <taxon>Epsilonproteobacteria</taxon>
        <taxon>Campylobacterales</taxon>
        <taxon>Sulfurimonadaceae</taxon>
        <taxon>Sulfuricurvum</taxon>
    </lineage>
</organism>
<evidence type="ECO:0000256" key="1">
    <source>
        <dbReference type="ARBA" id="ARBA00004308"/>
    </source>
</evidence>
<dbReference type="CDD" id="cd13553">
    <property type="entry name" value="PBP2_NrtA_CpmA_like"/>
    <property type="match status" value="1"/>
</dbReference>
<keyword evidence="3" id="KW-1003">Cell membrane</keyword>
<evidence type="ECO:0000256" key="4">
    <source>
        <dbReference type="ARBA" id="ARBA00022519"/>
    </source>
</evidence>
<dbReference type="Proteomes" id="UP000228859">
    <property type="component" value="Unassembled WGS sequence"/>
</dbReference>
<keyword evidence="5" id="KW-0472">Membrane</keyword>
<sequence length="427" mass="46520">MKSLNILGKGALVLSLAASIAMAAPEKKDLKIGFIPLTDCAALVIAKEKGFFAKHGLNVELSKEASWANVRDKMTVGELDASHMLAAMPIATTLGVGSTKKDMVALMALGQNGDAISVSNKMYDAMMAADPIATKKGSATALKKVITSKTMGVPEFGMTFPTGTHNYHVRYWMAAGGVNPDSDVALKVVPPPQMVANMTAGNIDGFCVGEPWNQRTVMGNVGKTLITGYQLWENGPEKVLGVQKAFADKNPETTKAMIKAVIEAGMWLDASWDNRKEASKILSSKSYVNAPTDVIDNSMTGTYMFTNGVTTPMPNFNVFGKKQALYPYYSHGLWQVTQMIRWGQLDKPVDMKKVVESVYRPDLFAKAAKEVNYALPATQWKVEKKFIDGVTFDPNKAVDYIYNAPIKSPKITKEALLKVNNWKVSAK</sequence>
<reference evidence="7 8" key="1">
    <citation type="journal article" date="2017" name="Front. Microbiol.">
        <title>Comparative Genomic Analysis of the Class Epsilonproteobacteria and Proposed Reclassification to Epsilonbacteraeota (phyl. nov.).</title>
        <authorList>
            <person name="Waite D.W."/>
            <person name="Vanwonterghem I."/>
            <person name="Rinke C."/>
            <person name="Parks D.H."/>
            <person name="Zhang Y."/>
            <person name="Takai K."/>
            <person name="Sievert S.M."/>
            <person name="Simon J."/>
            <person name="Campbell B.J."/>
            <person name="Hanson T.E."/>
            <person name="Woyke T."/>
            <person name="Klotz M.G."/>
            <person name="Hugenholtz P."/>
        </authorList>
    </citation>
    <scope>NUCLEOTIDE SEQUENCE [LARGE SCALE GENOMIC DNA]</scope>
    <source>
        <strain evidence="7">UBA12443</strain>
    </source>
</reference>
<accession>A0A2D3W906</accession>
<dbReference type="AlphaFoldDB" id="A0A2D3W906"/>
<feature type="signal peptide" evidence="6">
    <location>
        <begin position="1"/>
        <end position="23"/>
    </location>
</feature>
<feature type="chain" id="PRO_5013777014" evidence="6">
    <location>
        <begin position="24"/>
        <end position="427"/>
    </location>
</feature>
<dbReference type="RefSeq" id="WP_294893415.1">
    <property type="nucleotide sequence ID" value="NZ_DLUI01000132.1"/>
</dbReference>
<dbReference type="SUPFAM" id="SSF53850">
    <property type="entry name" value="Periplasmic binding protein-like II"/>
    <property type="match status" value="1"/>
</dbReference>
<evidence type="ECO:0000256" key="2">
    <source>
        <dbReference type="ARBA" id="ARBA00022448"/>
    </source>
</evidence>
<evidence type="ECO:0000313" key="7">
    <source>
        <dbReference type="EMBL" id="DAB37812.1"/>
    </source>
</evidence>
<protein>
    <submittedName>
        <fullName evidence="7">Nitrate ABC transporter</fullName>
    </submittedName>
</protein>
<dbReference type="PANTHER" id="PTHR30024:SF43">
    <property type="entry name" value="BLL4572 PROTEIN"/>
    <property type="match status" value="1"/>
</dbReference>